<comment type="similarity">
    <text evidence="1">Belongs to the ATP-dependent AMP-binding enzyme family.</text>
</comment>
<dbReference type="PANTHER" id="PTHR24096:SF149">
    <property type="entry name" value="AMP-BINDING DOMAIN-CONTAINING PROTEIN-RELATED"/>
    <property type="match status" value="1"/>
</dbReference>
<dbReference type="InterPro" id="IPR045851">
    <property type="entry name" value="AMP-bd_C_sf"/>
</dbReference>
<reference evidence="5" key="1">
    <citation type="submission" date="2019-03" db="EMBL/GenBank/DDBJ databases">
        <authorList>
            <person name="Hao L."/>
        </authorList>
    </citation>
    <scope>NUCLEOTIDE SEQUENCE</scope>
</reference>
<name>A0A485M416_9ZZZZ</name>
<dbReference type="AlphaFoldDB" id="A0A485M416"/>
<keyword evidence="2 5" id="KW-0436">Ligase</keyword>
<dbReference type="Pfam" id="PF13193">
    <property type="entry name" value="AMP-binding_C"/>
    <property type="match status" value="1"/>
</dbReference>
<feature type="domain" description="AMP-dependent synthetase/ligase" evidence="3">
    <location>
        <begin position="21"/>
        <end position="420"/>
    </location>
</feature>
<evidence type="ECO:0000259" key="3">
    <source>
        <dbReference type="Pfam" id="PF00501"/>
    </source>
</evidence>
<evidence type="ECO:0000259" key="4">
    <source>
        <dbReference type="Pfam" id="PF13193"/>
    </source>
</evidence>
<dbReference type="InterPro" id="IPR020845">
    <property type="entry name" value="AMP-binding_CS"/>
</dbReference>
<dbReference type="PROSITE" id="PS00455">
    <property type="entry name" value="AMP_BINDING"/>
    <property type="match status" value="1"/>
</dbReference>
<feature type="domain" description="AMP-binding enzyme C-terminal" evidence="4">
    <location>
        <begin position="482"/>
        <end position="558"/>
    </location>
</feature>
<protein>
    <submittedName>
        <fullName evidence="5">Acyl-CoA synthetase/AMP-acid ligase II</fullName>
    </submittedName>
</protein>
<dbReference type="Gene3D" id="3.40.50.12780">
    <property type="entry name" value="N-terminal domain of ligase-like"/>
    <property type="match status" value="1"/>
</dbReference>
<dbReference type="GO" id="GO:0016405">
    <property type="term" value="F:CoA-ligase activity"/>
    <property type="evidence" value="ECO:0007669"/>
    <property type="project" value="TreeGrafter"/>
</dbReference>
<evidence type="ECO:0000256" key="1">
    <source>
        <dbReference type="ARBA" id="ARBA00006432"/>
    </source>
</evidence>
<accession>A0A485M416</accession>
<dbReference type="InterPro" id="IPR025110">
    <property type="entry name" value="AMP-bd_C"/>
</dbReference>
<evidence type="ECO:0000313" key="5">
    <source>
        <dbReference type="EMBL" id="VFU17862.1"/>
    </source>
</evidence>
<gene>
    <name evidence="5" type="ORF">SCFA_730010</name>
</gene>
<organism evidence="5">
    <name type="scientific">anaerobic digester metagenome</name>
    <dbReference type="NCBI Taxonomy" id="1263854"/>
    <lineage>
        <taxon>unclassified sequences</taxon>
        <taxon>metagenomes</taxon>
        <taxon>ecological metagenomes</taxon>
    </lineage>
</organism>
<dbReference type="InterPro" id="IPR042099">
    <property type="entry name" value="ANL_N_sf"/>
</dbReference>
<dbReference type="PANTHER" id="PTHR24096">
    <property type="entry name" value="LONG-CHAIN-FATTY-ACID--COA LIGASE"/>
    <property type="match status" value="1"/>
</dbReference>
<dbReference type="Pfam" id="PF00501">
    <property type="entry name" value="AMP-binding"/>
    <property type="match status" value="1"/>
</dbReference>
<evidence type="ECO:0000256" key="2">
    <source>
        <dbReference type="ARBA" id="ARBA00022598"/>
    </source>
</evidence>
<dbReference type="SUPFAM" id="SSF56801">
    <property type="entry name" value="Acetyl-CoA synthetase-like"/>
    <property type="match status" value="1"/>
</dbReference>
<dbReference type="EMBL" id="CAADRM010000140">
    <property type="protein sequence ID" value="VFU17862.1"/>
    <property type="molecule type" value="Genomic_DNA"/>
</dbReference>
<sequence length="575" mass="65834">MNYEEVKNELTKDGEVVTHILEKWAIQAKDRTFIYYGEEDLRLSFHEFNKIANSIAHGLISLGINKGDRVSVFLRNPLVTAMAMFGIWKAGAIFCPINFNYKGQLLVYQINDSDPRAIFIEKDLIPLLNEVKGEISACPVIVYAPKEKDHDYKPESAGNTLDKYFSTETSFDEILKGDTSNVDVELKYMDIASIIYTSGTTGSPKGVVQPYRWMNNYVFNWRRIFNQEDVIYSDLPMYHVAGAFFNLVRALWVGCECAMWDKFSVKDFWNRIQKSGSTSAVLLDVMVPWLMNTPETPDDYKNTLNKVYMAPMPQYHHDVAKRFGLDFVITGFGQTETGSGSICIIDELKNEQGTPPELYKGMSKEEIYSVAKKFHITVVDAKKDETKGILGTPSLLFEASVVNELDEECAPGEPGELVFRPKFPSLFVKEYYNKPEATLKAFRNLWFHTGDACFKNEKGVYFFVDRMGSVIRVKGEFVSSYQVEDIINKHPKVNICGVFPIPAEVGGEHDIVTFIVPKQGEKLDEEELREWIKKAMPKFMWPKYIRFVDKLPETPTSKIEKYKLRELIKKELGIK</sequence>
<proteinExistence type="inferred from homology"/>
<dbReference type="Gene3D" id="3.30.300.30">
    <property type="match status" value="1"/>
</dbReference>
<dbReference type="InterPro" id="IPR000873">
    <property type="entry name" value="AMP-dep_synth/lig_dom"/>
</dbReference>